<gene>
    <name evidence="2" type="ORF">HINF_LOCUS40206</name>
    <name evidence="3" type="ORF">HINF_LOCUS8461</name>
</gene>
<keyword evidence="1" id="KW-0472">Membrane</keyword>
<keyword evidence="1" id="KW-1133">Transmembrane helix</keyword>
<dbReference type="AlphaFoldDB" id="A0AA86Q5J6"/>
<name>A0AA86Q5J6_9EUKA</name>
<evidence type="ECO:0000313" key="4">
    <source>
        <dbReference type="Proteomes" id="UP001642409"/>
    </source>
</evidence>
<organism evidence="2">
    <name type="scientific">Hexamita inflata</name>
    <dbReference type="NCBI Taxonomy" id="28002"/>
    <lineage>
        <taxon>Eukaryota</taxon>
        <taxon>Metamonada</taxon>
        <taxon>Diplomonadida</taxon>
        <taxon>Hexamitidae</taxon>
        <taxon>Hexamitinae</taxon>
        <taxon>Hexamita</taxon>
    </lineage>
</organism>
<feature type="transmembrane region" description="Helical" evidence="1">
    <location>
        <begin position="20"/>
        <end position="41"/>
    </location>
</feature>
<protein>
    <submittedName>
        <fullName evidence="3">Hypothetical_protein</fullName>
    </submittedName>
</protein>
<evidence type="ECO:0000313" key="3">
    <source>
        <dbReference type="EMBL" id="CAL5985000.1"/>
    </source>
</evidence>
<sequence>MYMHSYFFCFSFSDYKIKQMYFFFFILILRSTELSIYRVFLVVRVQYPKLSPHPPIRVSAINYRVTSLSKSVFPAGLTNKQFQSRVQCSHKLQISSSGLNKTVAFAPKTINLKTEIEFKREQNGGSSNCCFTAQE</sequence>
<keyword evidence="1" id="KW-0812">Transmembrane</keyword>
<comment type="caution">
    <text evidence="2">The sequence shown here is derived from an EMBL/GenBank/DDBJ whole genome shotgun (WGS) entry which is preliminary data.</text>
</comment>
<keyword evidence="4" id="KW-1185">Reference proteome</keyword>
<reference evidence="3 4" key="2">
    <citation type="submission" date="2024-07" db="EMBL/GenBank/DDBJ databases">
        <authorList>
            <person name="Akdeniz Z."/>
        </authorList>
    </citation>
    <scope>NUCLEOTIDE SEQUENCE [LARGE SCALE GENOMIC DNA]</scope>
</reference>
<dbReference type="Proteomes" id="UP001642409">
    <property type="component" value="Unassembled WGS sequence"/>
</dbReference>
<proteinExistence type="predicted"/>
<accession>A0AA86Q5J6</accession>
<dbReference type="EMBL" id="CAXDID020000018">
    <property type="protein sequence ID" value="CAL5985000.1"/>
    <property type="molecule type" value="Genomic_DNA"/>
</dbReference>
<dbReference type="EMBL" id="CATOUU010000834">
    <property type="protein sequence ID" value="CAI9952561.1"/>
    <property type="molecule type" value="Genomic_DNA"/>
</dbReference>
<reference evidence="2" key="1">
    <citation type="submission" date="2023-06" db="EMBL/GenBank/DDBJ databases">
        <authorList>
            <person name="Kurt Z."/>
        </authorList>
    </citation>
    <scope>NUCLEOTIDE SEQUENCE</scope>
</reference>
<evidence type="ECO:0000256" key="1">
    <source>
        <dbReference type="SAM" id="Phobius"/>
    </source>
</evidence>
<evidence type="ECO:0000313" key="2">
    <source>
        <dbReference type="EMBL" id="CAI9952561.1"/>
    </source>
</evidence>